<dbReference type="STRING" id="1330018.A0A167HBV3"/>
<evidence type="ECO:0000256" key="1">
    <source>
        <dbReference type="ARBA" id="ARBA00022801"/>
    </source>
</evidence>
<dbReference type="Gene3D" id="3.40.50.1820">
    <property type="entry name" value="alpha/beta hydrolase"/>
    <property type="match status" value="1"/>
</dbReference>
<organism evidence="2 3">
    <name type="scientific">Calocera viscosa (strain TUFC12733)</name>
    <dbReference type="NCBI Taxonomy" id="1330018"/>
    <lineage>
        <taxon>Eukaryota</taxon>
        <taxon>Fungi</taxon>
        <taxon>Dikarya</taxon>
        <taxon>Basidiomycota</taxon>
        <taxon>Agaricomycotina</taxon>
        <taxon>Dacrymycetes</taxon>
        <taxon>Dacrymycetales</taxon>
        <taxon>Dacrymycetaceae</taxon>
        <taxon>Calocera</taxon>
    </lineage>
</organism>
<sequence>MAFRNLTAAVSFNIQYKAVNGLSLELTVWAPKTGGDALRPAFVNFHPGGLTGGIRTDWLPRYLVDEALGQGIICTTAEYRLLPRTPAVEILQDATDAYFFVRDKLSEELASRGLPSVDPERVGVSGLSGGGWCTAGIAALDIGVKALYCVYGMVGVDGPYYNTSKPEATIFGIPTTPTPAEFVRFNKLPELAGLPLIDYSKTREDYKQLGPEQLDDYDQNVYCIHLIQYGYWADQLAGTQGLSQKLHEPNLDRRKVIVPPELRKLFPILNIGPNYPPSALLHGIADDGVPVSDTDTWGAELDKRGIPNVVVRVPDAYHGFEVGLENNNDAPLWKDYVSKGVNFFLTHLKK</sequence>
<evidence type="ECO:0000313" key="2">
    <source>
        <dbReference type="EMBL" id="KZO91461.1"/>
    </source>
</evidence>
<gene>
    <name evidence="2" type="ORF">CALVIDRAFT_602264</name>
</gene>
<dbReference type="InterPro" id="IPR029058">
    <property type="entry name" value="AB_hydrolase_fold"/>
</dbReference>
<accession>A0A167HBV3</accession>
<dbReference type="AlphaFoldDB" id="A0A167HBV3"/>
<dbReference type="InterPro" id="IPR050300">
    <property type="entry name" value="GDXG_lipolytic_enzyme"/>
</dbReference>
<name>A0A167HBV3_CALVF</name>
<keyword evidence="3" id="KW-1185">Reference proteome</keyword>
<proteinExistence type="predicted"/>
<dbReference type="PANTHER" id="PTHR48081">
    <property type="entry name" value="AB HYDROLASE SUPERFAMILY PROTEIN C4A8.06C"/>
    <property type="match status" value="1"/>
</dbReference>
<reference evidence="2 3" key="1">
    <citation type="journal article" date="2016" name="Mol. Biol. Evol.">
        <title>Comparative Genomics of Early-Diverging Mushroom-Forming Fungi Provides Insights into the Origins of Lignocellulose Decay Capabilities.</title>
        <authorList>
            <person name="Nagy L.G."/>
            <person name="Riley R."/>
            <person name="Tritt A."/>
            <person name="Adam C."/>
            <person name="Daum C."/>
            <person name="Floudas D."/>
            <person name="Sun H."/>
            <person name="Yadav J.S."/>
            <person name="Pangilinan J."/>
            <person name="Larsson K.H."/>
            <person name="Matsuura K."/>
            <person name="Barry K."/>
            <person name="Labutti K."/>
            <person name="Kuo R."/>
            <person name="Ohm R.A."/>
            <person name="Bhattacharya S.S."/>
            <person name="Shirouzu T."/>
            <person name="Yoshinaga Y."/>
            <person name="Martin F.M."/>
            <person name="Grigoriev I.V."/>
            <person name="Hibbett D.S."/>
        </authorList>
    </citation>
    <scope>NUCLEOTIDE SEQUENCE [LARGE SCALE GENOMIC DNA]</scope>
    <source>
        <strain evidence="2 3">TUFC12733</strain>
    </source>
</reference>
<dbReference type="Proteomes" id="UP000076738">
    <property type="component" value="Unassembled WGS sequence"/>
</dbReference>
<protein>
    <submittedName>
        <fullName evidence="2">Alpha/beta-hydrolase</fullName>
    </submittedName>
</protein>
<dbReference type="GO" id="GO:0016787">
    <property type="term" value="F:hydrolase activity"/>
    <property type="evidence" value="ECO:0007669"/>
    <property type="project" value="UniProtKB-KW"/>
</dbReference>
<keyword evidence="1 2" id="KW-0378">Hydrolase</keyword>
<dbReference type="PANTHER" id="PTHR48081:SF3">
    <property type="entry name" value="ALPHA_BETA HYDROLASE FOLD-3 DOMAIN-CONTAINING PROTEIN"/>
    <property type="match status" value="1"/>
</dbReference>
<evidence type="ECO:0000313" key="3">
    <source>
        <dbReference type="Proteomes" id="UP000076738"/>
    </source>
</evidence>
<dbReference type="SUPFAM" id="SSF53474">
    <property type="entry name" value="alpha/beta-Hydrolases"/>
    <property type="match status" value="1"/>
</dbReference>
<dbReference type="EMBL" id="KV417323">
    <property type="protein sequence ID" value="KZO91461.1"/>
    <property type="molecule type" value="Genomic_DNA"/>
</dbReference>
<dbReference type="OrthoDB" id="19653at2759"/>